<dbReference type="EMBL" id="HE577327">
    <property type="protein sequence ID" value="CCC96743.1"/>
    <property type="molecule type" value="Genomic_DNA"/>
</dbReference>
<name>A0A9P1JNH6_9PROT</name>
<gene>
    <name evidence="1" type="ORF">AZOBR_10530</name>
</gene>
<dbReference type="Proteomes" id="UP000007319">
    <property type="component" value="Chromosome"/>
</dbReference>
<accession>A0A9P1JNH6</accession>
<proteinExistence type="predicted"/>
<keyword evidence="2" id="KW-1185">Reference proteome</keyword>
<organism evidence="1 2">
    <name type="scientific">Azospirillum baldaniorum</name>
    <dbReference type="NCBI Taxonomy" id="1064539"/>
    <lineage>
        <taxon>Bacteria</taxon>
        <taxon>Pseudomonadati</taxon>
        <taxon>Pseudomonadota</taxon>
        <taxon>Alphaproteobacteria</taxon>
        <taxon>Rhodospirillales</taxon>
        <taxon>Azospirillaceae</taxon>
        <taxon>Azospirillum</taxon>
    </lineage>
</organism>
<evidence type="ECO:0000313" key="1">
    <source>
        <dbReference type="EMBL" id="CCC96743.1"/>
    </source>
</evidence>
<reference evidence="1 2" key="1">
    <citation type="journal article" date="2011" name="PLoS Genet.">
        <title>Azospirillum genomes reveal transition of bacteria from aquatic to terrestrial environments.</title>
        <authorList>
            <person name="Wisniewski-Dye F."/>
            <person name="Borziak K."/>
            <person name="Khalsa-Moyers G."/>
            <person name="Alexandre G."/>
            <person name="Sukharnikov L.O."/>
            <person name="Wuichet K."/>
            <person name="Hurst G.B."/>
            <person name="McDonald W.H."/>
            <person name="Robertson J.S."/>
            <person name="Barbe V."/>
            <person name="Calteau A."/>
            <person name="Rouy Z."/>
            <person name="Mangenot S."/>
            <person name="Prigent-Combaret C."/>
            <person name="Normand P."/>
            <person name="Boyer M."/>
            <person name="Siguier P."/>
            <person name="Dessaux Y."/>
            <person name="Elmerich C."/>
            <person name="Condemine G."/>
            <person name="Krishnen G."/>
            <person name="Kennedy I."/>
            <person name="Paterson A.H."/>
            <person name="Gonzalez V."/>
            <person name="Mavingui P."/>
            <person name="Zhulin I.B."/>
        </authorList>
    </citation>
    <scope>NUCLEOTIDE SEQUENCE [LARGE SCALE GENOMIC DNA]</scope>
    <source>
        <strain evidence="1 2">Sp245</strain>
    </source>
</reference>
<dbReference type="AlphaFoldDB" id="A0A9P1JNH6"/>
<evidence type="ECO:0000313" key="2">
    <source>
        <dbReference type="Proteomes" id="UP000007319"/>
    </source>
</evidence>
<protein>
    <submittedName>
        <fullName evidence="1">Uncharacterized protein</fullName>
    </submittedName>
</protein>
<dbReference type="KEGG" id="abs:AZOBR_10530"/>
<sequence length="64" mass="6927">MVPDPVCEPDLFERLTLLTSNGRGSAPGRFFLRPPALLTAIRCHSRAMTAWLTCAIPTATIGKS</sequence>